<dbReference type="Gene3D" id="6.10.250.1300">
    <property type="match status" value="1"/>
</dbReference>
<keyword evidence="3" id="KW-1185">Reference proteome</keyword>
<organism evidence="2 3">
    <name type="scientific">Microbispora rosea</name>
    <dbReference type="NCBI Taxonomy" id="58117"/>
    <lineage>
        <taxon>Bacteria</taxon>
        <taxon>Bacillati</taxon>
        <taxon>Actinomycetota</taxon>
        <taxon>Actinomycetes</taxon>
        <taxon>Streptosporangiales</taxon>
        <taxon>Streptosporangiaceae</taxon>
        <taxon>Microbispora</taxon>
    </lineage>
</organism>
<gene>
    <name evidence="2" type="ORF">SAMN05421833_10277</name>
</gene>
<proteinExistence type="predicted"/>
<dbReference type="RefSeq" id="WP_143734054.1">
    <property type="nucleotide sequence ID" value="NZ_CP192071.1"/>
</dbReference>
<protein>
    <submittedName>
        <fullName evidence="2">Anti-sigma-D factor RsdA to sigma factor binding region</fullName>
    </submittedName>
</protein>
<evidence type="ECO:0000313" key="2">
    <source>
        <dbReference type="EMBL" id="SIQ43301.1"/>
    </source>
</evidence>
<name>A0A1N6SQH5_9ACTN</name>
<evidence type="ECO:0000259" key="1">
    <source>
        <dbReference type="Pfam" id="PF16751"/>
    </source>
</evidence>
<evidence type="ECO:0000313" key="3">
    <source>
        <dbReference type="Proteomes" id="UP000186096"/>
    </source>
</evidence>
<dbReference type="OrthoDB" id="3539038at2"/>
<dbReference type="Pfam" id="PF16751">
    <property type="entry name" value="RsdA_SigD_bd"/>
    <property type="match status" value="1"/>
</dbReference>
<dbReference type="AlphaFoldDB" id="A0A1N6SQH5"/>
<dbReference type="EMBL" id="FTNI01000002">
    <property type="protein sequence ID" value="SIQ43301.1"/>
    <property type="molecule type" value="Genomic_DNA"/>
</dbReference>
<feature type="domain" description="Anti-sigma-D factor RsdA sigma factor binding region" evidence="1">
    <location>
        <begin position="23"/>
        <end position="55"/>
    </location>
</feature>
<dbReference type="GeneID" id="97497376"/>
<accession>A0A1N6SQH5</accession>
<sequence>MTTKRRRTARHLGSYGDADVEGEVLRTDALLDALARREPVGGADAAIRLLGALVADVDSQRLSSVSITPST</sequence>
<reference evidence="3" key="1">
    <citation type="submission" date="2017-01" db="EMBL/GenBank/DDBJ databases">
        <authorList>
            <person name="Varghese N."/>
            <person name="Submissions S."/>
        </authorList>
    </citation>
    <scope>NUCLEOTIDE SEQUENCE [LARGE SCALE GENOMIC DNA]</scope>
    <source>
        <strain evidence="3">ATCC 12950</strain>
    </source>
</reference>
<dbReference type="Proteomes" id="UP000186096">
    <property type="component" value="Unassembled WGS sequence"/>
</dbReference>
<dbReference type="InterPro" id="IPR031928">
    <property type="entry name" value="RsdA_SigD-bd"/>
</dbReference>